<feature type="transmembrane region" description="Helical" evidence="5">
    <location>
        <begin position="311"/>
        <end position="330"/>
    </location>
</feature>
<dbReference type="InterPro" id="IPR011622">
    <property type="entry name" value="7TMR_DISM_rcpt_extracell_dom2"/>
</dbReference>
<sequence length="625" mass="70365">MDVSTLIPKNKSYWIAGIVAVFALSLLVLTTTLTDKGDLKSIKVNADYLLEYGDAISITKVVSDNELKWLSFDTLNSGLSEYPHWFKSTANVPFPFESYLLEINYGLLDQIDVWFVDPASEEVLGTYAAGDRLPFTHRPIQNEKFLFPVPKGKESFDIYVRVKSDGPIKVPMRIWKKSDFVEYSGSHNLFMGLFFGYMLAMALSNLFIYATTRNFTFAIYTGYVVCLASVVATLHGVGFRYFWSESVWFQERAIAFFACATLVLIIQFSLEILTLKKHSPKAFKVLNGIKYVFILLFFASAILPYTLVLKAILLMNALAMPIILASGVLLSINGNVIARYFTAAWAVLLVSGITATVENLGLFELSIDASYLLMVGAIVETMLLALALAISFSGQFKDAETARALAIENERQAIAAKDELFKVQEEAKKALEYSVEERTLELEIALRELSDANRELERLSAIDPLTGLMNRRYFDKRLRAEIRRSRRERTAITIAILDIDFFKKVNDKYGHLAGDECLKSFSATLQEVIKRPADVICRFGGEEFVVILPNTELEGGYKLMQRVRKTVESKVIPFENDEINITVSIGVTSRVISSEDEQEVLIAFADKLLYQAKQEGRNKVVTDTY</sequence>
<dbReference type="Pfam" id="PF07695">
    <property type="entry name" value="7TMR-DISM_7TM"/>
    <property type="match status" value="1"/>
</dbReference>
<accession>A0AA37T5C1</accession>
<keyword evidence="8" id="KW-1185">Reference proteome</keyword>
<keyword evidence="5" id="KW-0472">Membrane</keyword>
<dbReference type="InterPro" id="IPR000160">
    <property type="entry name" value="GGDEF_dom"/>
</dbReference>
<dbReference type="Proteomes" id="UP001156601">
    <property type="component" value="Unassembled WGS sequence"/>
</dbReference>
<feature type="transmembrane region" description="Helical" evidence="5">
    <location>
        <begin position="217"/>
        <end position="242"/>
    </location>
</feature>
<keyword evidence="5" id="KW-0812">Transmembrane</keyword>
<feature type="transmembrane region" description="Helical" evidence="5">
    <location>
        <begin position="189"/>
        <end position="210"/>
    </location>
</feature>
<reference evidence="7" key="2">
    <citation type="submission" date="2023-01" db="EMBL/GenBank/DDBJ databases">
        <title>Draft genome sequence of Agaribacter marinus strain NBRC 110023.</title>
        <authorList>
            <person name="Sun Q."/>
            <person name="Mori K."/>
        </authorList>
    </citation>
    <scope>NUCLEOTIDE SEQUENCE</scope>
    <source>
        <strain evidence="7">NBRC 110023</strain>
    </source>
</reference>
<dbReference type="AlphaFoldDB" id="A0AA37T5C1"/>
<protein>
    <recommendedName>
        <fullName evidence="2">diguanylate cyclase</fullName>
        <ecNumber evidence="2">2.7.7.65</ecNumber>
    </recommendedName>
</protein>
<feature type="transmembrane region" description="Helical" evidence="5">
    <location>
        <begin position="12"/>
        <end position="33"/>
    </location>
</feature>
<comment type="cofactor">
    <cofactor evidence="1">
        <name>Mg(2+)</name>
        <dbReference type="ChEBI" id="CHEBI:18420"/>
    </cofactor>
</comment>
<evidence type="ECO:0000259" key="6">
    <source>
        <dbReference type="PROSITE" id="PS50887"/>
    </source>
</evidence>
<feature type="domain" description="GGDEF" evidence="6">
    <location>
        <begin position="490"/>
        <end position="625"/>
    </location>
</feature>
<dbReference type="Gene3D" id="3.30.70.270">
    <property type="match status" value="1"/>
</dbReference>
<dbReference type="PANTHER" id="PTHR45138:SF9">
    <property type="entry name" value="DIGUANYLATE CYCLASE DGCM-RELATED"/>
    <property type="match status" value="1"/>
</dbReference>
<proteinExistence type="predicted"/>
<name>A0AA37T5C1_9ALTE</name>
<dbReference type="SUPFAM" id="SSF55073">
    <property type="entry name" value="Nucleotide cyclase"/>
    <property type="match status" value="1"/>
</dbReference>
<dbReference type="SMART" id="SM00267">
    <property type="entry name" value="GGDEF"/>
    <property type="match status" value="1"/>
</dbReference>
<dbReference type="InterPro" id="IPR029787">
    <property type="entry name" value="Nucleotide_cyclase"/>
</dbReference>
<evidence type="ECO:0000256" key="1">
    <source>
        <dbReference type="ARBA" id="ARBA00001946"/>
    </source>
</evidence>
<evidence type="ECO:0000256" key="4">
    <source>
        <dbReference type="SAM" id="Coils"/>
    </source>
</evidence>
<dbReference type="FunFam" id="3.30.70.270:FF:000001">
    <property type="entry name" value="Diguanylate cyclase domain protein"/>
    <property type="match status" value="1"/>
</dbReference>
<evidence type="ECO:0000256" key="3">
    <source>
        <dbReference type="ARBA" id="ARBA00034247"/>
    </source>
</evidence>
<dbReference type="NCBIfam" id="TIGR00254">
    <property type="entry name" value="GGDEF"/>
    <property type="match status" value="1"/>
</dbReference>
<dbReference type="EC" id="2.7.7.65" evidence="2"/>
<gene>
    <name evidence="7" type="ORF">GCM10007852_32610</name>
</gene>
<dbReference type="RefSeq" id="WP_284218771.1">
    <property type="nucleotide sequence ID" value="NZ_BSOT01000009.1"/>
</dbReference>
<dbReference type="InterPro" id="IPR011623">
    <property type="entry name" value="7TMR_DISM_rcpt_extracell_dom1"/>
</dbReference>
<organism evidence="7 8">
    <name type="scientific">Agaribacter marinus</name>
    <dbReference type="NCBI Taxonomy" id="1431249"/>
    <lineage>
        <taxon>Bacteria</taxon>
        <taxon>Pseudomonadati</taxon>
        <taxon>Pseudomonadota</taxon>
        <taxon>Gammaproteobacteria</taxon>
        <taxon>Alteromonadales</taxon>
        <taxon>Alteromonadaceae</taxon>
        <taxon>Agaribacter</taxon>
    </lineage>
</organism>
<dbReference type="PANTHER" id="PTHR45138">
    <property type="entry name" value="REGULATORY COMPONENTS OF SENSORY TRANSDUCTION SYSTEM"/>
    <property type="match status" value="1"/>
</dbReference>
<feature type="transmembrane region" description="Helical" evidence="5">
    <location>
        <begin position="285"/>
        <end position="305"/>
    </location>
</feature>
<dbReference type="Gene3D" id="2.60.40.2380">
    <property type="match status" value="1"/>
</dbReference>
<reference evidence="7" key="1">
    <citation type="journal article" date="2014" name="Int. J. Syst. Evol. Microbiol.">
        <title>Complete genome sequence of Corynebacterium casei LMG S-19264T (=DSM 44701T), isolated from a smear-ripened cheese.</title>
        <authorList>
            <consortium name="US DOE Joint Genome Institute (JGI-PGF)"/>
            <person name="Walter F."/>
            <person name="Albersmeier A."/>
            <person name="Kalinowski J."/>
            <person name="Ruckert C."/>
        </authorList>
    </citation>
    <scope>NUCLEOTIDE SEQUENCE</scope>
    <source>
        <strain evidence="7">NBRC 110023</strain>
    </source>
</reference>
<dbReference type="CDD" id="cd01949">
    <property type="entry name" value="GGDEF"/>
    <property type="match status" value="1"/>
</dbReference>
<keyword evidence="7" id="KW-0808">Transferase</keyword>
<feature type="coiled-coil region" evidence="4">
    <location>
        <begin position="435"/>
        <end position="462"/>
    </location>
</feature>
<dbReference type="EMBL" id="BSOT01000009">
    <property type="protein sequence ID" value="GLR72353.1"/>
    <property type="molecule type" value="Genomic_DNA"/>
</dbReference>
<comment type="catalytic activity">
    <reaction evidence="3">
        <text>2 GTP = 3',3'-c-di-GMP + 2 diphosphate</text>
        <dbReference type="Rhea" id="RHEA:24898"/>
        <dbReference type="ChEBI" id="CHEBI:33019"/>
        <dbReference type="ChEBI" id="CHEBI:37565"/>
        <dbReference type="ChEBI" id="CHEBI:58805"/>
        <dbReference type="EC" id="2.7.7.65"/>
    </reaction>
</comment>
<dbReference type="GO" id="GO:0016301">
    <property type="term" value="F:kinase activity"/>
    <property type="evidence" value="ECO:0007669"/>
    <property type="project" value="UniProtKB-KW"/>
</dbReference>
<evidence type="ECO:0000313" key="7">
    <source>
        <dbReference type="EMBL" id="GLR72353.1"/>
    </source>
</evidence>
<evidence type="ECO:0000256" key="2">
    <source>
        <dbReference type="ARBA" id="ARBA00012528"/>
    </source>
</evidence>
<evidence type="ECO:0000313" key="8">
    <source>
        <dbReference type="Proteomes" id="UP001156601"/>
    </source>
</evidence>
<dbReference type="InterPro" id="IPR043128">
    <property type="entry name" value="Rev_trsase/Diguanyl_cyclase"/>
</dbReference>
<keyword evidence="4" id="KW-0175">Coiled coil</keyword>
<dbReference type="Pfam" id="PF07696">
    <property type="entry name" value="7TMR-DISMED2"/>
    <property type="match status" value="1"/>
</dbReference>
<dbReference type="InterPro" id="IPR050469">
    <property type="entry name" value="Diguanylate_Cyclase"/>
</dbReference>
<keyword evidence="5" id="KW-1133">Transmembrane helix</keyword>
<comment type="caution">
    <text evidence="7">The sequence shown here is derived from an EMBL/GenBank/DDBJ whole genome shotgun (WGS) entry which is preliminary data.</text>
</comment>
<feature type="transmembrane region" description="Helical" evidence="5">
    <location>
        <begin position="337"/>
        <end position="357"/>
    </location>
</feature>
<dbReference type="Pfam" id="PF00990">
    <property type="entry name" value="GGDEF"/>
    <property type="match status" value="1"/>
</dbReference>
<dbReference type="GO" id="GO:0052621">
    <property type="term" value="F:diguanylate cyclase activity"/>
    <property type="evidence" value="ECO:0007669"/>
    <property type="project" value="UniProtKB-EC"/>
</dbReference>
<dbReference type="PROSITE" id="PS50887">
    <property type="entry name" value="GGDEF"/>
    <property type="match status" value="1"/>
</dbReference>
<evidence type="ECO:0000256" key="5">
    <source>
        <dbReference type="SAM" id="Phobius"/>
    </source>
</evidence>
<feature type="transmembrane region" description="Helical" evidence="5">
    <location>
        <begin position="254"/>
        <end position="273"/>
    </location>
</feature>
<keyword evidence="7" id="KW-0418">Kinase</keyword>
<feature type="transmembrane region" description="Helical" evidence="5">
    <location>
        <begin position="369"/>
        <end position="390"/>
    </location>
</feature>